<sequence length="295" mass="31690">MSFVVTLISNPAKPAVTQDLVEKISALLPAASTVKVLNPHIAVDLSFDAHPALGELERSIRTSLADAPIDVFIQPQNGRRKKLLIADMDSTMIQQECIDELAAELGLKQRISAITERAMRGEIEFEPALRERVALLKGLDTKVIGHTIENRITLTPGGKQLVQTMKANGGYAALVSGGFTSFTQKIAQIIGFDENKANTLLEADGQLSGEVAEPILGMQAKLDRLTELTEEKQIPLEQVLAVGDGANDLAMICAAGLGVAFHAKPKVASQARAKINYGDLTALLYLQGYSSEEFA</sequence>
<dbReference type="STRING" id="989403.SAMN05421798_1069"/>
<accession>A0A161XHP9</accession>
<dbReference type="UniPathway" id="UPA00135">
    <property type="reaction ID" value="UER00198"/>
</dbReference>
<dbReference type="InterPro" id="IPR004469">
    <property type="entry name" value="PSP"/>
</dbReference>
<evidence type="ECO:0000256" key="12">
    <source>
        <dbReference type="ARBA" id="ARBA00048138"/>
    </source>
</evidence>
<dbReference type="GO" id="GO:0006564">
    <property type="term" value="P:L-serine biosynthetic process"/>
    <property type="evidence" value="ECO:0007669"/>
    <property type="project" value="UniProtKB-KW"/>
</dbReference>
<dbReference type="GO" id="GO:0000287">
    <property type="term" value="F:magnesium ion binding"/>
    <property type="evidence" value="ECO:0007669"/>
    <property type="project" value="TreeGrafter"/>
</dbReference>
<evidence type="ECO:0000256" key="5">
    <source>
        <dbReference type="ARBA" id="ARBA00015196"/>
    </source>
</evidence>
<keyword evidence="9" id="KW-0460">Magnesium</keyword>
<dbReference type="NCBIfam" id="TIGR01488">
    <property type="entry name" value="HAD-SF-IB"/>
    <property type="match status" value="1"/>
</dbReference>
<dbReference type="InterPro" id="IPR050582">
    <property type="entry name" value="HAD-like_SerB"/>
</dbReference>
<evidence type="ECO:0000256" key="7">
    <source>
        <dbReference type="ARBA" id="ARBA00022723"/>
    </source>
</evidence>
<gene>
    <name evidence="15" type="primary">serB</name>
    <name evidence="15" type="ORF">PsAD2_00737</name>
</gene>
<protein>
    <recommendedName>
        <fullName evidence="5">Phosphoserine phosphatase</fullName>
        <ecNumber evidence="4">3.1.3.3</ecNumber>
    </recommendedName>
    <alternativeName>
        <fullName evidence="11">O-phosphoserine phosphohydrolase</fullName>
    </alternativeName>
</protein>
<comment type="catalytic activity">
    <reaction evidence="12">
        <text>O-phospho-L-serine + H2O = L-serine + phosphate</text>
        <dbReference type="Rhea" id="RHEA:21208"/>
        <dbReference type="ChEBI" id="CHEBI:15377"/>
        <dbReference type="ChEBI" id="CHEBI:33384"/>
        <dbReference type="ChEBI" id="CHEBI:43474"/>
        <dbReference type="ChEBI" id="CHEBI:57524"/>
        <dbReference type="EC" id="3.1.3.3"/>
    </reaction>
</comment>
<dbReference type="EC" id="3.1.3.3" evidence="4"/>
<keyword evidence="7" id="KW-0479">Metal-binding</keyword>
<feature type="active site" description="Nucleophile" evidence="14">
    <location>
        <position position="87"/>
    </location>
</feature>
<evidence type="ECO:0000256" key="11">
    <source>
        <dbReference type="ARBA" id="ARBA00031693"/>
    </source>
</evidence>
<dbReference type="PANTHER" id="PTHR43344">
    <property type="entry name" value="PHOSPHOSERINE PHOSPHATASE"/>
    <property type="match status" value="1"/>
</dbReference>
<name>A0A161XHP9_9HYPH</name>
<dbReference type="SFLD" id="SFLDF00029">
    <property type="entry name" value="phosphoserine_phosphatase"/>
    <property type="match status" value="1"/>
</dbReference>
<reference evidence="15 16" key="1">
    <citation type="journal article" date="2016" name="Front. Microbiol.">
        <title>Comparative Genomic Analysis Reveals a Diverse Repertoire of Genes Involved in Prokaryote-Eukaryote Interactions within the Pseudovibrio Genus.</title>
        <authorList>
            <person name="Romano S."/>
            <person name="Fernandez-Guerra A."/>
            <person name="Reen F.J."/>
            <person name="Glockner F.O."/>
            <person name="Crowley S.P."/>
            <person name="O'Sullivan O."/>
            <person name="Cotter P.D."/>
            <person name="Adams C."/>
            <person name="Dobson A.D."/>
            <person name="O'Gara F."/>
        </authorList>
    </citation>
    <scope>NUCLEOTIDE SEQUENCE [LARGE SCALE GENOMIC DNA]</scope>
    <source>
        <strain evidence="15 16">Ad2</strain>
    </source>
</reference>
<comment type="cofactor">
    <cofactor evidence="1">
        <name>Mg(2+)</name>
        <dbReference type="ChEBI" id="CHEBI:18420"/>
    </cofactor>
</comment>
<dbReference type="GO" id="GO:0036424">
    <property type="term" value="F:L-phosphoserine phosphatase activity"/>
    <property type="evidence" value="ECO:0007669"/>
    <property type="project" value="InterPro"/>
</dbReference>
<comment type="pathway">
    <text evidence="2">Amino-acid biosynthesis; L-serine biosynthesis; L-serine from 3-phospho-D-glycerate: step 3/3.</text>
</comment>
<keyword evidence="16" id="KW-1185">Reference proteome</keyword>
<evidence type="ECO:0000256" key="6">
    <source>
        <dbReference type="ARBA" id="ARBA00022605"/>
    </source>
</evidence>
<evidence type="ECO:0000256" key="13">
    <source>
        <dbReference type="ARBA" id="ARBA00048523"/>
    </source>
</evidence>
<evidence type="ECO:0000256" key="3">
    <source>
        <dbReference type="ARBA" id="ARBA00009184"/>
    </source>
</evidence>
<evidence type="ECO:0000256" key="10">
    <source>
        <dbReference type="ARBA" id="ARBA00023299"/>
    </source>
</evidence>
<dbReference type="InterPro" id="IPR036412">
    <property type="entry name" value="HAD-like_sf"/>
</dbReference>
<dbReference type="NCBIfam" id="TIGR00338">
    <property type="entry name" value="serB"/>
    <property type="match status" value="1"/>
</dbReference>
<feature type="active site" description="Proton donor" evidence="14">
    <location>
        <position position="89"/>
    </location>
</feature>
<keyword evidence="6" id="KW-0028">Amino-acid biosynthesis</keyword>
<dbReference type="SFLD" id="SFLDG01136">
    <property type="entry name" value="C1.6:_Phosphoserine_Phosphatas"/>
    <property type="match status" value="1"/>
</dbReference>
<dbReference type="SFLD" id="SFLDG01137">
    <property type="entry name" value="C1.6.1:_Phosphoserine_Phosphat"/>
    <property type="match status" value="1"/>
</dbReference>
<dbReference type="Gene3D" id="3.40.50.1000">
    <property type="entry name" value="HAD superfamily/HAD-like"/>
    <property type="match status" value="1"/>
</dbReference>
<evidence type="ECO:0000256" key="1">
    <source>
        <dbReference type="ARBA" id="ARBA00001946"/>
    </source>
</evidence>
<comment type="caution">
    <text evidence="15">The sequence shown here is derived from an EMBL/GenBank/DDBJ whole genome shotgun (WGS) entry which is preliminary data.</text>
</comment>
<dbReference type="CDD" id="cd07500">
    <property type="entry name" value="HAD_PSP"/>
    <property type="match status" value="1"/>
</dbReference>
<dbReference type="EMBL" id="LMCB01000004">
    <property type="protein sequence ID" value="KZL21443.1"/>
    <property type="molecule type" value="Genomic_DNA"/>
</dbReference>
<evidence type="ECO:0000256" key="14">
    <source>
        <dbReference type="PIRSR" id="PIRSR604469-1"/>
    </source>
</evidence>
<dbReference type="Proteomes" id="UP000076577">
    <property type="component" value="Unassembled WGS sequence"/>
</dbReference>
<proteinExistence type="inferred from homology"/>
<dbReference type="Pfam" id="PF12710">
    <property type="entry name" value="HAD"/>
    <property type="match status" value="1"/>
</dbReference>
<evidence type="ECO:0000313" key="16">
    <source>
        <dbReference type="Proteomes" id="UP000076577"/>
    </source>
</evidence>
<evidence type="ECO:0000256" key="2">
    <source>
        <dbReference type="ARBA" id="ARBA00005135"/>
    </source>
</evidence>
<dbReference type="PANTHER" id="PTHR43344:SF2">
    <property type="entry name" value="PHOSPHOSERINE PHOSPHATASE"/>
    <property type="match status" value="1"/>
</dbReference>
<comment type="catalytic activity">
    <reaction evidence="13">
        <text>O-phospho-D-serine + H2O = D-serine + phosphate</text>
        <dbReference type="Rhea" id="RHEA:24873"/>
        <dbReference type="ChEBI" id="CHEBI:15377"/>
        <dbReference type="ChEBI" id="CHEBI:35247"/>
        <dbReference type="ChEBI" id="CHEBI:43474"/>
        <dbReference type="ChEBI" id="CHEBI:58680"/>
        <dbReference type="EC" id="3.1.3.3"/>
    </reaction>
</comment>
<dbReference type="AlphaFoldDB" id="A0A161XHP9"/>
<evidence type="ECO:0000256" key="8">
    <source>
        <dbReference type="ARBA" id="ARBA00022801"/>
    </source>
</evidence>
<dbReference type="PATRIC" id="fig|989403.3.peg.783"/>
<comment type="similarity">
    <text evidence="3">Belongs to the HAD-like hydrolase superfamily. SerB family.</text>
</comment>
<keyword evidence="10" id="KW-0718">Serine biosynthesis</keyword>
<dbReference type="OrthoDB" id="9792539at2"/>
<evidence type="ECO:0000313" key="15">
    <source>
        <dbReference type="EMBL" id="KZL21443.1"/>
    </source>
</evidence>
<dbReference type="SUPFAM" id="SSF56784">
    <property type="entry name" value="HAD-like"/>
    <property type="match status" value="1"/>
</dbReference>
<dbReference type="GO" id="GO:0005737">
    <property type="term" value="C:cytoplasm"/>
    <property type="evidence" value="ECO:0007669"/>
    <property type="project" value="TreeGrafter"/>
</dbReference>
<dbReference type="RefSeq" id="WP_068002319.1">
    <property type="nucleotide sequence ID" value="NZ_FOFM01000006.1"/>
</dbReference>
<dbReference type="SFLD" id="SFLDS00003">
    <property type="entry name" value="Haloacid_Dehalogenase"/>
    <property type="match status" value="1"/>
</dbReference>
<keyword evidence="8 15" id="KW-0378">Hydrolase</keyword>
<evidence type="ECO:0000256" key="9">
    <source>
        <dbReference type="ARBA" id="ARBA00022842"/>
    </source>
</evidence>
<organism evidence="15 16">
    <name type="scientific">Pseudovibrio axinellae</name>
    <dbReference type="NCBI Taxonomy" id="989403"/>
    <lineage>
        <taxon>Bacteria</taxon>
        <taxon>Pseudomonadati</taxon>
        <taxon>Pseudomonadota</taxon>
        <taxon>Alphaproteobacteria</taxon>
        <taxon>Hyphomicrobiales</taxon>
        <taxon>Stappiaceae</taxon>
        <taxon>Pseudovibrio</taxon>
    </lineage>
</organism>
<dbReference type="InterPro" id="IPR023214">
    <property type="entry name" value="HAD_sf"/>
</dbReference>
<evidence type="ECO:0000256" key="4">
    <source>
        <dbReference type="ARBA" id="ARBA00012640"/>
    </source>
</evidence>